<reference evidence="1" key="1">
    <citation type="journal article" date="2020" name="Phytopathology">
        <title>Genome sequence of the chestnut blight fungus Cryphonectria parasitica EP155: A fundamental resource for an archetypical invasive plant pathogen.</title>
        <authorList>
            <person name="Crouch J.A."/>
            <person name="Dawe A."/>
            <person name="Aerts A."/>
            <person name="Barry K."/>
            <person name="Churchill A.C.L."/>
            <person name="Grimwood J."/>
            <person name="Hillman B."/>
            <person name="Milgroom M.G."/>
            <person name="Pangilinan J."/>
            <person name="Smith M."/>
            <person name="Salamov A."/>
            <person name="Schmutz J."/>
            <person name="Yadav J."/>
            <person name="Grigoriev I.V."/>
            <person name="Nuss D."/>
        </authorList>
    </citation>
    <scope>NUCLEOTIDE SEQUENCE</scope>
    <source>
        <strain evidence="1">EP155</strain>
    </source>
</reference>
<organism evidence="1 2">
    <name type="scientific">Cryphonectria parasitica (strain ATCC 38755 / EP155)</name>
    <dbReference type="NCBI Taxonomy" id="660469"/>
    <lineage>
        <taxon>Eukaryota</taxon>
        <taxon>Fungi</taxon>
        <taxon>Dikarya</taxon>
        <taxon>Ascomycota</taxon>
        <taxon>Pezizomycotina</taxon>
        <taxon>Sordariomycetes</taxon>
        <taxon>Sordariomycetidae</taxon>
        <taxon>Diaporthales</taxon>
        <taxon>Cryphonectriaceae</taxon>
        <taxon>Cryphonectria-Endothia species complex</taxon>
        <taxon>Cryphonectria</taxon>
    </lineage>
</organism>
<evidence type="ECO:0000313" key="2">
    <source>
        <dbReference type="Proteomes" id="UP000803844"/>
    </source>
</evidence>
<dbReference type="EMBL" id="MU032344">
    <property type="protein sequence ID" value="KAF3770131.1"/>
    <property type="molecule type" value="Genomic_DNA"/>
</dbReference>
<accession>A0A9P4YB68</accession>
<dbReference type="Proteomes" id="UP000803844">
    <property type="component" value="Unassembled WGS sequence"/>
</dbReference>
<dbReference type="RefSeq" id="XP_040781092.1">
    <property type="nucleotide sequence ID" value="XM_040922876.1"/>
</dbReference>
<comment type="caution">
    <text evidence="1">The sequence shown here is derived from an EMBL/GenBank/DDBJ whole genome shotgun (WGS) entry which is preliminary data.</text>
</comment>
<name>A0A9P4YB68_CRYP1</name>
<proteinExistence type="predicted"/>
<protein>
    <submittedName>
        <fullName evidence="1">Uncharacterized protein</fullName>
    </submittedName>
</protein>
<evidence type="ECO:0000313" key="1">
    <source>
        <dbReference type="EMBL" id="KAF3770131.1"/>
    </source>
</evidence>
<dbReference type="GeneID" id="63840005"/>
<dbReference type="AlphaFoldDB" id="A0A9P4YB68"/>
<gene>
    <name evidence="1" type="ORF">M406DRAFT_354277</name>
</gene>
<keyword evidence="2" id="KW-1185">Reference proteome</keyword>
<sequence>MDVRIGGTQRSVRCVSPLCLQVGMQMWIVGVDCGCGGEEGREAGPGVFACVHGGTTRNHNHSQPRWISSTPGYNSLLRLPACER</sequence>